<dbReference type="AlphaFoldDB" id="A0A4Y4B7Y6"/>
<evidence type="ECO:0008006" key="3">
    <source>
        <dbReference type="Google" id="ProtNLM"/>
    </source>
</evidence>
<gene>
    <name evidence="1" type="ORF">MLI01_28260</name>
</gene>
<reference evidence="1 2" key="1">
    <citation type="submission" date="2019-06" db="EMBL/GenBank/DDBJ databases">
        <title>Whole genome shotgun sequence of Microbacterium liquefaciens NBRC 15037.</title>
        <authorList>
            <person name="Hosoyama A."/>
            <person name="Uohara A."/>
            <person name="Ohji S."/>
            <person name="Ichikawa N."/>
        </authorList>
    </citation>
    <scope>NUCLEOTIDE SEQUENCE [LARGE SCALE GENOMIC DNA]</scope>
    <source>
        <strain evidence="1 2">NBRC 15037</strain>
    </source>
</reference>
<comment type="caution">
    <text evidence="1">The sequence shown here is derived from an EMBL/GenBank/DDBJ whole genome shotgun (WGS) entry which is preliminary data.</text>
</comment>
<proteinExistence type="predicted"/>
<accession>A0A4Y4B7Y6</accession>
<evidence type="ECO:0000313" key="1">
    <source>
        <dbReference type="EMBL" id="GEC76681.1"/>
    </source>
</evidence>
<sequence>MSDYDDETPDEPEAETYYPNVYMWVEHWLLPHWKRDVTQSQWDPRWWEYTEVLSRFEALWRAWEFLRLEGPTGMAVFFRDYLDTAMPLITASDGPFWRVEKLARERTLPEQWKSELPPPEEMADLV</sequence>
<protein>
    <recommendedName>
        <fullName evidence="3">DUF4913 domain-containing protein</fullName>
    </recommendedName>
</protein>
<dbReference type="InterPro" id="IPR032584">
    <property type="entry name" value="DUF4913"/>
</dbReference>
<dbReference type="Pfam" id="PF16259">
    <property type="entry name" value="DUF4913"/>
    <property type="match status" value="1"/>
</dbReference>
<dbReference type="Proteomes" id="UP000317410">
    <property type="component" value="Unassembled WGS sequence"/>
</dbReference>
<name>A0A4Y4B7Y6_MICMQ</name>
<dbReference type="EMBL" id="BJNQ01000024">
    <property type="protein sequence ID" value="GEC76681.1"/>
    <property type="molecule type" value="Genomic_DNA"/>
</dbReference>
<dbReference type="RefSeq" id="WP_141387763.1">
    <property type="nucleotide sequence ID" value="NZ_BJNQ01000024.1"/>
</dbReference>
<evidence type="ECO:0000313" key="2">
    <source>
        <dbReference type="Proteomes" id="UP000317410"/>
    </source>
</evidence>
<organism evidence="1 2">
    <name type="scientific">Microbacterium maritypicum</name>
    <name type="common">Microbacterium liquefaciens</name>
    <dbReference type="NCBI Taxonomy" id="33918"/>
    <lineage>
        <taxon>Bacteria</taxon>
        <taxon>Bacillati</taxon>
        <taxon>Actinomycetota</taxon>
        <taxon>Actinomycetes</taxon>
        <taxon>Micrococcales</taxon>
        <taxon>Microbacteriaceae</taxon>
        <taxon>Microbacterium</taxon>
    </lineage>
</organism>